<reference evidence="1 2" key="1">
    <citation type="submission" date="2014-07" db="EMBL/GenBank/DDBJ databases">
        <title>Methanogenic archaea and the global carbon cycle.</title>
        <authorList>
            <person name="Henriksen J.R."/>
            <person name="Luke J."/>
            <person name="Reinhart S."/>
            <person name="Benedict M.N."/>
            <person name="Youngblut N.D."/>
            <person name="Metcalf M.E."/>
            <person name="Whitaker R.J."/>
            <person name="Metcalf W.W."/>
        </authorList>
    </citation>
    <scope>NUCLEOTIDE SEQUENCE [LARGE SCALE GENOMIC DNA]</scope>
    <source>
        <strain evidence="1 2">LYC</strain>
    </source>
</reference>
<accession>A0A0E3LWL0</accession>
<evidence type="ECO:0000313" key="1">
    <source>
        <dbReference type="EMBL" id="AKB68956.1"/>
    </source>
</evidence>
<sequence>MLIGTDFSIKFPALTFLDLDFYPELHPDFYSELYPDLYPEFNPCYRPALYPCVCPNFAPIFILNFITVISIEKYLLKKIVRKLVNFDFQHIKY</sequence>
<gene>
    <name evidence="1" type="ORF">MSMAL_2413</name>
</gene>
<dbReference type="Proteomes" id="UP000033063">
    <property type="component" value="Chromosome"/>
</dbReference>
<proteinExistence type="predicted"/>
<dbReference type="HOGENOM" id="CLU_2406392_0_0_2"/>
<dbReference type="AlphaFoldDB" id="A0A0E3LWL0"/>
<protein>
    <submittedName>
        <fullName evidence="1">Uncharacterized protein</fullName>
    </submittedName>
</protein>
<dbReference type="EMBL" id="CP009513">
    <property type="protein sequence ID" value="AKB68956.1"/>
    <property type="molecule type" value="Genomic_DNA"/>
</dbReference>
<organism evidence="1 2">
    <name type="scientific">Methanosarcina mazei LYC</name>
    <dbReference type="NCBI Taxonomy" id="1434114"/>
    <lineage>
        <taxon>Archaea</taxon>
        <taxon>Methanobacteriati</taxon>
        <taxon>Methanobacteriota</taxon>
        <taxon>Stenosarchaea group</taxon>
        <taxon>Methanomicrobia</taxon>
        <taxon>Methanosarcinales</taxon>
        <taxon>Methanosarcinaceae</taxon>
        <taxon>Methanosarcina</taxon>
    </lineage>
</organism>
<evidence type="ECO:0000313" key="2">
    <source>
        <dbReference type="Proteomes" id="UP000033063"/>
    </source>
</evidence>
<dbReference type="PATRIC" id="fig|1434114.4.peg.3056"/>
<name>A0A0E3LWL0_METMZ</name>